<geneLocation type="plasmid" evidence="2 3">
    <name>unnamed2</name>
</geneLocation>
<feature type="transmembrane region" description="Helical" evidence="1">
    <location>
        <begin position="211"/>
        <end position="235"/>
    </location>
</feature>
<sequence length="236" mass="27635">MSKKKYNFPIWHSLKSPPVREAFVSTFSKVSNWISSIFAATAMFNIISNWSKLEISSLIAEILILYQKVSHLFVDLLLFPFDINIPNYVKDIIFIYIVIGGVILRGYIRIYREFYDMEYNGYRSAVILPEGLGYFYYRWIAPLIIFFGCFIFWPEMLRRVWWCPIAYHQWVGMAGEGLYFVTSYAEVPSKENLEYEVPSYVEYKFIVDFRMVILAATLGIIAALSIYFLANLALIL</sequence>
<dbReference type="RefSeq" id="WP_265684741.1">
    <property type="nucleotide sequence ID" value="NZ_CP120865.1"/>
</dbReference>
<dbReference type="Proteomes" id="UP001209803">
    <property type="component" value="Plasmid unnamed2"/>
</dbReference>
<keyword evidence="1" id="KW-1133">Transmembrane helix</keyword>
<feature type="transmembrane region" description="Helical" evidence="1">
    <location>
        <begin position="93"/>
        <end position="111"/>
    </location>
</feature>
<evidence type="ECO:0000256" key="1">
    <source>
        <dbReference type="SAM" id="Phobius"/>
    </source>
</evidence>
<dbReference type="EMBL" id="CP120865">
    <property type="protein sequence ID" value="WFE92633.1"/>
    <property type="molecule type" value="Genomic_DNA"/>
</dbReference>
<accession>A0ABY8FAV8</accession>
<keyword evidence="1" id="KW-0472">Membrane</keyword>
<evidence type="ECO:0000313" key="2">
    <source>
        <dbReference type="EMBL" id="WFE92633.1"/>
    </source>
</evidence>
<evidence type="ECO:0000313" key="3">
    <source>
        <dbReference type="Proteomes" id="UP001209803"/>
    </source>
</evidence>
<feature type="transmembrane region" description="Helical" evidence="1">
    <location>
        <begin position="132"/>
        <end position="153"/>
    </location>
</feature>
<gene>
    <name evidence="2" type="ORF">K1718_27425</name>
</gene>
<protein>
    <submittedName>
        <fullName evidence="2">Uncharacterized protein</fullName>
    </submittedName>
</protein>
<keyword evidence="3" id="KW-1185">Reference proteome</keyword>
<organism evidence="2 3">
    <name type="scientific">Roseibium porphyridii</name>
    <dbReference type="NCBI Taxonomy" id="2866279"/>
    <lineage>
        <taxon>Bacteria</taxon>
        <taxon>Pseudomonadati</taxon>
        <taxon>Pseudomonadota</taxon>
        <taxon>Alphaproteobacteria</taxon>
        <taxon>Hyphomicrobiales</taxon>
        <taxon>Stappiaceae</taxon>
        <taxon>Roseibium</taxon>
    </lineage>
</organism>
<keyword evidence="2" id="KW-0614">Plasmid</keyword>
<keyword evidence="1" id="KW-0812">Transmembrane</keyword>
<name>A0ABY8FAV8_9HYPH</name>
<reference evidence="2 3" key="1">
    <citation type="submission" date="2023-03" db="EMBL/GenBank/DDBJ databases">
        <title>Roseibium porphyridii sp. nov. and Roseibium rhodosorbium sp. nov. isolated from marine algae, Porphyridium cruentum and Rhodosorus marinus, respectively.</title>
        <authorList>
            <person name="Lee M.W."/>
            <person name="Choi B.J."/>
            <person name="Lee J.K."/>
            <person name="Choi D.G."/>
            <person name="Baek J.H."/>
            <person name="Bayburt H."/>
            <person name="Kim J.M."/>
            <person name="Han D.M."/>
            <person name="Kim K.H."/>
            <person name="Jeon C.O."/>
        </authorList>
    </citation>
    <scope>NUCLEOTIDE SEQUENCE [LARGE SCALE GENOMIC DNA]</scope>
    <source>
        <strain evidence="2 3">KMA01</strain>
        <plasmid evidence="2 3">unnamed2</plasmid>
    </source>
</reference>
<proteinExistence type="predicted"/>